<keyword evidence="2 6" id="KW-0812">Transmembrane</keyword>
<evidence type="ECO:0000259" key="8">
    <source>
        <dbReference type="Pfam" id="PF08372"/>
    </source>
</evidence>
<evidence type="ECO:0000313" key="10">
    <source>
        <dbReference type="Proteomes" id="UP001152484"/>
    </source>
</evidence>
<reference evidence="9" key="1">
    <citation type="submission" date="2022-07" db="EMBL/GenBank/DDBJ databases">
        <authorList>
            <person name="Macas J."/>
            <person name="Novak P."/>
            <person name="Neumann P."/>
        </authorList>
    </citation>
    <scope>NUCLEOTIDE SEQUENCE</scope>
</reference>
<evidence type="ECO:0000256" key="2">
    <source>
        <dbReference type="ARBA" id="ARBA00022692"/>
    </source>
</evidence>
<evidence type="ECO:0000256" key="4">
    <source>
        <dbReference type="ARBA" id="ARBA00022989"/>
    </source>
</evidence>
<dbReference type="AlphaFoldDB" id="A0A9P0Z410"/>
<evidence type="ECO:0000259" key="7">
    <source>
        <dbReference type="Pfam" id="PF00168"/>
    </source>
</evidence>
<feature type="transmembrane region" description="Helical" evidence="6">
    <location>
        <begin position="650"/>
        <end position="683"/>
    </location>
</feature>
<keyword evidence="5 6" id="KW-0472">Membrane</keyword>
<accession>A0A9P0Z410</accession>
<dbReference type="InterPro" id="IPR013583">
    <property type="entry name" value="MCTP_C"/>
</dbReference>
<keyword evidence="3" id="KW-0677">Repeat</keyword>
<dbReference type="Pfam" id="PF00168">
    <property type="entry name" value="C2"/>
    <property type="match status" value="2"/>
</dbReference>
<proteinExistence type="predicted"/>
<feature type="domain" description="C2" evidence="7">
    <location>
        <begin position="364"/>
        <end position="423"/>
    </location>
</feature>
<evidence type="ECO:0000256" key="3">
    <source>
        <dbReference type="ARBA" id="ARBA00022737"/>
    </source>
</evidence>
<sequence>MMMCDYSEALQAPPVLKAYDQSTFKRWHENGQMTLPWIYVKVEKGEQFPKDLGECTVEVKMDTKYAASGKLAAGKDAAVLVKFLDGIADREFVVKLASAKDKKVVGSKTLDYRWSEIICLQRGVTVAPAQYSIADKGAKDELRISVWLSTNKWDGAVEATSPGSTAAASHPSLRSYSYAQPKLAYCRVVLLQLEPSSKSCKAPLKDGASYYVHCQMGGEQHWWTPPLPHPSPYNNIENTPLNCHAFGRRQFWFAADQVDPDSLTFTVMVRPPRAVGATKEPSYDVLGSVVVPMDGNGPKLKNGQKHHDGRFMLVKSGDELGLVLHAAVWIDRNYHVFDDLDSYTSDRSPTVKRLNASALGIAELDVTIERVEALVPIKKQKDVWTTDPYCVAKYGNKFCKTHTAAAKFGASADPKFNHTYKWEAIGYKPKPFPTNANAYNDPSISVLTHTDFGENFTWEVYDPNTVLTIGVFDNSNVVAVEGKKDEEGKKKKVEDMNIGKVKVPISTLLIYKSYKRVFPLFVVHPELGPQARIMGMLHVTIQLVPRSLGGFLFTYFTPPLPSIHYLQGVPPLEKMPEIRRSAVALEVKNLARSDPPLGGNVVRYMTTPEQGFSRRVLLTNIARLCSASGLRAPLLLVGLVLSRSSLTTSWLVSVLLTILLLWPFLIIPLILSTFIVVGLVNLATWASWSSSKPSFTHPLHLLDLVAHQMMHPDHLDEEADTHPTSRKPDVVKRRYDDLRLLAAHFQNFLGDLASLAERFQNIVTAKNPALTAIALFFSTAVLCVHCMILRFNSIAAMCVILLTVLWNFRFLKTALPPAPFNLFRRLPTFYDNPL</sequence>
<dbReference type="Proteomes" id="UP001152484">
    <property type="component" value="Unassembled WGS sequence"/>
</dbReference>
<dbReference type="InterPro" id="IPR000008">
    <property type="entry name" value="C2_dom"/>
</dbReference>
<keyword evidence="4 6" id="KW-1133">Transmembrane helix</keyword>
<dbReference type="InterPro" id="IPR047259">
    <property type="entry name" value="QUIRKY-like"/>
</dbReference>
<feature type="domain" description="Multiple C2" evidence="8">
    <location>
        <begin position="702"/>
        <end position="831"/>
    </location>
</feature>
<dbReference type="SUPFAM" id="SSF49562">
    <property type="entry name" value="C2 domain (Calcium/lipid-binding domain, CaLB)"/>
    <property type="match status" value="1"/>
</dbReference>
<protein>
    <recommendedName>
        <fullName evidence="11">C2 domain-containing protein</fullName>
    </recommendedName>
</protein>
<comment type="subcellular location">
    <subcellularLocation>
        <location evidence="1">Membrane</location>
        <topology evidence="1">Multi-pass membrane protein</topology>
    </subcellularLocation>
</comment>
<dbReference type="GO" id="GO:0016020">
    <property type="term" value="C:membrane"/>
    <property type="evidence" value="ECO:0007669"/>
    <property type="project" value="UniProtKB-SubCell"/>
</dbReference>
<organism evidence="9 10">
    <name type="scientific">Cuscuta europaea</name>
    <name type="common">European dodder</name>
    <dbReference type="NCBI Taxonomy" id="41803"/>
    <lineage>
        <taxon>Eukaryota</taxon>
        <taxon>Viridiplantae</taxon>
        <taxon>Streptophyta</taxon>
        <taxon>Embryophyta</taxon>
        <taxon>Tracheophyta</taxon>
        <taxon>Spermatophyta</taxon>
        <taxon>Magnoliopsida</taxon>
        <taxon>eudicotyledons</taxon>
        <taxon>Gunneridae</taxon>
        <taxon>Pentapetalae</taxon>
        <taxon>asterids</taxon>
        <taxon>lamiids</taxon>
        <taxon>Solanales</taxon>
        <taxon>Convolvulaceae</taxon>
        <taxon>Cuscuteae</taxon>
        <taxon>Cuscuta</taxon>
        <taxon>Cuscuta subgen. Cuscuta</taxon>
    </lineage>
</organism>
<gene>
    <name evidence="9" type="ORF">CEURO_LOCUS9607</name>
</gene>
<dbReference type="EMBL" id="CAMAPE010000019">
    <property type="protein sequence ID" value="CAH9086369.1"/>
    <property type="molecule type" value="Genomic_DNA"/>
</dbReference>
<dbReference type="Gene3D" id="2.60.40.150">
    <property type="entry name" value="C2 domain"/>
    <property type="match status" value="1"/>
</dbReference>
<comment type="caution">
    <text evidence="9">The sequence shown here is derived from an EMBL/GenBank/DDBJ whole genome shotgun (WGS) entry which is preliminary data.</text>
</comment>
<dbReference type="Pfam" id="PF08372">
    <property type="entry name" value="PRT_C"/>
    <property type="match status" value="1"/>
</dbReference>
<evidence type="ECO:0000256" key="6">
    <source>
        <dbReference type="SAM" id="Phobius"/>
    </source>
</evidence>
<dbReference type="InterPro" id="IPR035892">
    <property type="entry name" value="C2_domain_sf"/>
</dbReference>
<feature type="transmembrane region" description="Helical" evidence="6">
    <location>
        <begin position="794"/>
        <end position="811"/>
    </location>
</feature>
<dbReference type="PANTHER" id="PTHR31425">
    <property type="entry name" value="PHOSPHORIBOSYLANTHRANILATE TRANSFERASE ISOFORM 1"/>
    <property type="match status" value="1"/>
</dbReference>
<evidence type="ECO:0000256" key="5">
    <source>
        <dbReference type="ARBA" id="ARBA00023136"/>
    </source>
</evidence>
<evidence type="ECO:0000256" key="1">
    <source>
        <dbReference type="ARBA" id="ARBA00004141"/>
    </source>
</evidence>
<feature type="domain" description="C2" evidence="7">
    <location>
        <begin position="451"/>
        <end position="519"/>
    </location>
</feature>
<name>A0A9P0Z410_CUSEU</name>
<dbReference type="PANTHER" id="PTHR31425:SF32">
    <property type="entry name" value="MULTIPLE C2 DOMAIN AND TRANSMEMBRANE REGION PROTEIN 9"/>
    <property type="match status" value="1"/>
</dbReference>
<dbReference type="OrthoDB" id="1315565at2759"/>
<evidence type="ECO:0000313" key="9">
    <source>
        <dbReference type="EMBL" id="CAH9086369.1"/>
    </source>
</evidence>
<keyword evidence="10" id="KW-1185">Reference proteome</keyword>
<evidence type="ECO:0008006" key="11">
    <source>
        <dbReference type="Google" id="ProtNLM"/>
    </source>
</evidence>